<reference evidence="13 14" key="1">
    <citation type="submission" date="2023-10" db="EMBL/GenBank/DDBJ databases">
        <authorList>
            <person name="Venkata Ramana C."/>
            <person name="Sasikala C."/>
            <person name="Dhurka M."/>
        </authorList>
    </citation>
    <scope>NUCLEOTIDE SEQUENCE [LARGE SCALE GENOMIC DNA]</scope>
    <source>
        <strain evidence="13 14">KCTC 32151</strain>
    </source>
</reference>
<dbReference type="PRINTS" id="PR00344">
    <property type="entry name" value="BCTRLSENSOR"/>
</dbReference>
<dbReference type="SMART" id="SM00091">
    <property type="entry name" value="PAS"/>
    <property type="match status" value="1"/>
</dbReference>
<dbReference type="CDD" id="cd00082">
    <property type="entry name" value="HisKA"/>
    <property type="match status" value="1"/>
</dbReference>
<dbReference type="Pfam" id="PF02518">
    <property type="entry name" value="HATPase_c"/>
    <property type="match status" value="1"/>
</dbReference>
<evidence type="ECO:0000259" key="11">
    <source>
        <dbReference type="PROSITE" id="PS50112"/>
    </source>
</evidence>
<dbReference type="SMART" id="SM00388">
    <property type="entry name" value="HisKA"/>
    <property type="match status" value="1"/>
</dbReference>
<organism evidence="13 14">
    <name type="scientific">Nitratireductor aquimarinus</name>
    <dbReference type="NCBI Taxonomy" id="889300"/>
    <lineage>
        <taxon>Bacteria</taxon>
        <taxon>Pseudomonadati</taxon>
        <taxon>Pseudomonadota</taxon>
        <taxon>Alphaproteobacteria</taxon>
        <taxon>Hyphomicrobiales</taxon>
        <taxon>Phyllobacteriaceae</taxon>
        <taxon>Nitratireductor</taxon>
    </lineage>
</organism>
<dbReference type="InterPro" id="IPR000700">
    <property type="entry name" value="PAS-assoc_C"/>
</dbReference>
<dbReference type="EMBL" id="JAWLIP010000007">
    <property type="protein sequence ID" value="MDV6227836.1"/>
    <property type="molecule type" value="Genomic_DNA"/>
</dbReference>
<keyword evidence="3" id="KW-0597">Phosphoprotein</keyword>
<proteinExistence type="predicted"/>
<evidence type="ECO:0000256" key="6">
    <source>
        <dbReference type="ARBA" id="ARBA00022777"/>
    </source>
</evidence>
<feature type="transmembrane region" description="Helical" evidence="9">
    <location>
        <begin position="15"/>
        <end position="32"/>
    </location>
</feature>
<dbReference type="Pfam" id="PF00989">
    <property type="entry name" value="PAS"/>
    <property type="match status" value="1"/>
</dbReference>
<dbReference type="Proteomes" id="UP001185659">
    <property type="component" value="Unassembled WGS sequence"/>
</dbReference>
<dbReference type="InterPro" id="IPR004358">
    <property type="entry name" value="Sig_transdc_His_kin-like_C"/>
</dbReference>
<evidence type="ECO:0000256" key="2">
    <source>
        <dbReference type="ARBA" id="ARBA00012438"/>
    </source>
</evidence>
<dbReference type="SUPFAM" id="SSF47384">
    <property type="entry name" value="Homodimeric domain of signal transducing histidine kinase"/>
    <property type="match status" value="1"/>
</dbReference>
<comment type="catalytic activity">
    <reaction evidence="1">
        <text>ATP + protein L-histidine = ADP + protein N-phospho-L-histidine.</text>
        <dbReference type="EC" id="2.7.13.3"/>
    </reaction>
</comment>
<keyword evidence="9" id="KW-1133">Transmembrane helix</keyword>
<evidence type="ECO:0000259" key="10">
    <source>
        <dbReference type="PROSITE" id="PS50109"/>
    </source>
</evidence>
<evidence type="ECO:0000259" key="12">
    <source>
        <dbReference type="PROSITE" id="PS50113"/>
    </source>
</evidence>
<keyword evidence="4" id="KW-0808">Transferase</keyword>
<dbReference type="InterPro" id="IPR036890">
    <property type="entry name" value="HATPase_C_sf"/>
</dbReference>
<dbReference type="CDD" id="cd00130">
    <property type="entry name" value="PAS"/>
    <property type="match status" value="1"/>
</dbReference>
<evidence type="ECO:0000313" key="14">
    <source>
        <dbReference type="Proteomes" id="UP001185659"/>
    </source>
</evidence>
<evidence type="ECO:0000313" key="13">
    <source>
        <dbReference type="EMBL" id="MDV6227836.1"/>
    </source>
</evidence>
<dbReference type="NCBIfam" id="TIGR00229">
    <property type="entry name" value="sensory_box"/>
    <property type="match status" value="1"/>
</dbReference>
<evidence type="ECO:0000256" key="8">
    <source>
        <dbReference type="ARBA" id="ARBA00023012"/>
    </source>
</evidence>
<dbReference type="EC" id="2.7.13.3" evidence="2"/>
<keyword evidence="8" id="KW-0902">Two-component regulatory system</keyword>
<keyword evidence="6" id="KW-0418">Kinase</keyword>
<keyword evidence="14" id="KW-1185">Reference proteome</keyword>
<dbReference type="PROSITE" id="PS50109">
    <property type="entry name" value="HIS_KIN"/>
    <property type="match status" value="1"/>
</dbReference>
<dbReference type="PROSITE" id="PS50112">
    <property type="entry name" value="PAS"/>
    <property type="match status" value="1"/>
</dbReference>
<sequence>MGHDFDIAEPARRTGVPGFVVALGGSLILLAARLWMGPAFSGIWIIFLASLTALYAAILGGRVAGIVAVALVAGAVALVGVVDTLPLSLPVFAALIAFLILIAHVGAAYFNAEDAGKLVRQQLAARDAHLNSILDTVPDATVVIDHKGTMVSFNRAAVRQFGYTEDEARGNNVKMLMPEPYRGQHDGYIERYKTTGERRIIGIDRVVVGQRKDGSTFPMKLAVGEMKSGGRTFFTGFIRDLTERAETEAQMEEVQAELARLARLNELGEMASTLAHELNQPLSAVSNYVQGCKRLLNDLDDPVAERMRDALEETARQSLHAGQIIRHLREFVSRGESEKHPEDLQKLVEEAAALALMGSRELGVHTVFEFEAGLGRVFVDRVQIQQILINLMRNAMEAMRESDGRELKVTVAFNEEGDAIDIDVSDTGTGVPEEIAENLFKPFVSSKRGGMGVGLAISKRIAEAHGGMLKLIVSSGEGTTFRFTLPAMEEQELQNA</sequence>
<name>A0ABU4ANK9_9HYPH</name>
<dbReference type="InterPro" id="IPR000014">
    <property type="entry name" value="PAS"/>
</dbReference>
<dbReference type="InterPro" id="IPR013767">
    <property type="entry name" value="PAS_fold"/>
</dbReference>
<dbReference type="PANTHER" id="PTHR43065:SF10">
    <property type="entry name" value="PEROXIDE STRESS-ACTIVATED HISTIDINE KINASE MAK3"/>
    <property type="match status" value="1"/>
</dbReference>
<dbReference type="PROSITE" id="PS50113">
    <property type="entry name" value="PAC"/>
    <property type="match status" value="1"/>
</dbReference>
<evidence type="ECO:0000256" key="7">
    <source>
        <dbReference type="ARBA" id="ARBA00022840"/>
    </source>
</evidence>
<dbReference type="SUPFAM" id="SSF55874">
    <property type="entry name" value="ATPase domain of HSP90 chaperone/DNA topoisomerase II/histidine kinase"/>
    <property type="match status" value="1"/>
</dbReference>
<evidence type="ECO:0000256" key="9">
    <source>
        <dbReference type="SAM" id="Phobius"/>
    </source>
</evidence>
<evidence type="ECO:0000256" key="5">
    <source>
        <dbReference type="ARBA" id="ARBA00022741"/>
    </source>
</evidence>
<evidence type="ECO:0000256" key="3">
    <source>
        <dbReference type="ARBA" id="ARBA00022553"/>
    </source>
</evidence>
<keyword evidence="7" id="KW-0067">ATP-binding</keyword>
<feature type="transmembrane region" description="Helical" evidence="9">
    <location>
        <begin position="64"/>
        <end position="82"/>
    </location>
</feature>
<feature type="transmembrane region" description="Helical" evidence="9">
    <location>
        <begin position="89"/>
        <end position="110"/>
    </location>
</feature>
<protein>
    <recommendedName>
        <fullName evidence="2">histidine kinase</fullName>
        <ecNumber evidence="2">2.7.13.3</ecNumber>
    </recommendedName>
</protein>
<feature type="domain" description="PAC" evidence="12">
    <location>
        <begin position="194"/>
        <end position="253"/>
    </location>
</feature>
<dbReference type="Gene3D" id="1.10.287.130">
    <property type="match status" value="1"/>
</dbReference>
<dbReference type="InterPro" id="IPR036097">
    <property type="entry name" value="HisK_dim/P_sf"/>
</dbReference>
<dbReference type="InterPro" id="IPR035965">
    <property type="entry name" value="PAS-like_dom_sf"/>
</dbReference>
<keyword evidence="9" id="KW-0472">Membrane</keyword>
<accession>A0ABU4ANK9</accession>
<feature type="domain" description="PAS" evidence="11">
    <location>
        <begin position="126"/>
        <end position="179"/>
    </location>
</feature>
<dbReference type="Gene3D" id="3.30.450.20">
    <property type="entry name" value="PAS domain"/>
    <property type="match status" value="1"/>
</dbReference>
<keyword evidence="9" id="KW-0812">Transmembrane</keyword>
<gene>
    <name evidence="13" type="ORF">R2G56_16190</name>
</gene>
<dbReference type="SMART" id="SM00387">
    <property type="entry name" value="HATPase_c"/>
    <property type="match status" value="1"/>
</dbReference>
<dbReference type="SUPFAM" id="SSF55785">
    <property type="entry name" value="PYP-like sensor domain (PAS domain)"/>
    <property type="match status" value="1"/>
</dbReference>
<feature type="transmembrane region" description="Helical" evidence="9">
    <location>
        <begin position="39"/>
        <end position="58"/>
    </location>
</feature>
<dbReference type="InterPro" id="IPR003594">
    <property type="entry name" value="HATPase_dom"/>
</dbReference>
<dbReference type="Gene3D" id="3.30.565.10">
    <property type="entry name" value="Histidine kinase-like ATPase, C-terminal domain"/>
    <property type="match status" value="1"/>
</dbReference>
<dbReference type="InterPro" id="IPR003661">
    <property type="entry name" value="HisK_dim/P_dom"/>
</dbReference>
<evidence type="ECO:0000256" key="1">
    <source>
        <dbReference type="ARBA" id="ARBA00000085"/>
    </source>
</evidence>
<comment type="caution">
    <text evidence="13">The sequence shown here is derived from an EMBL/GenBank/DDBJ whole genome shotgun (WGS) entry which is preliminary data.</text>
</comment>
<keyword evidence="5" id="KW-0547">Nucleotide-binding</keyword>
<feature type="domain" description="Histidine kinase" evidence="10">
    <location>
        <begin position="273"/>
        <end position="489"/>
    </location>
</feature>
<dbReference type="PANTHER" id="PTHR43065">
    <property type="entry name" value="SENSOR HISTIDINE KINASE"/>
    <property type="match status" value="1"/>
</dbReference>
<evidence type="ECO:0000256" key="4">
    <source>
        <dbReference type="ARBA" id="ARBA00022679"/>
    </source>
</evidence>
<dbReference type="Pfam" id="PF00512">
    <property type="entry name" value="HisKA"/>
    <property type="match status" value="1"/>
</dbReference>
<dbReference type="InterPro" id="IPR005467">
    <property type="entry name" value="His_kinase_dom"/>
</dbReference>